<dbReference type="InterPro" id="IPR032675">
    <property type="entry name" value="LRR_dom_sf"/>
</dbReference>
<dbReference type="Gene3D" id="1.10.510.10">
    <property type="entry name" value="Transferase(Phosphotransferase) domain 1"/>
    <property type="match status" value="1"/>
</dbReference>
<dbReference type="Gene3D" id="3.30.200.20">
    <property type="entry name" value="Phosphorylase Kinase, domain 1"/>
    <property type="match status" value="1"/>
</dbReference>
<dbReference type="InterPro" id="IPR001245">
    <property type="entry name" value="Ser-Thr/Tyr_kinase_cat_dom"/>
</dbReference>
<dbReference type="Pfam" id="PF13855">
    <property type="entry name" value="LRR_8"/>
    <property type="match status" value="1"/>
</dbReference>
<dbReference type="PANTHER" id="PTHR48051:SF1">
    <property type="entry name" value="RAS SUPPRESSOR PROTEIN 1"/>
    <property type="match status" value="1"/>
</dbReference>
<dbReference type="PROSITE" id="PS51450">
    <property type="entry name" value="LRR"/>
    <property type="match status" value="1"/>
</dbReference>
<keyword evidence="2" id="KW-0677">Repeat</keyword>
<gene>
    <name evidence="5" type="ORF">SAMN05444168_5423</name>
</gene>
<keyword evidence="3" id="KW-0067">ATP-binding</keyword>
<dbReference type="InterPro" id="IPR011009">
    <property type="entry name" value="Kinase-like_dom_sf"/>
</dbReference>
<dbReference type="AlphaFoldDB" id="A0A1N6JYF6"/>
<dbReference type="InterPro" id="IPR000719">
    <property type="entry name" value="Prot_kinase_dom"/>
</dbReference>
<dbReference type="PROSITE" id="PS00107">
    <property type="entry name" value="PROTEIN_KINASE_ATP"/>
    <property type="match status" value="1"/>
</dbReference>
<feature type="binding site" evidence="3">
    <location>
        <position position="262"/>
    </location>
    <ligand>
        <name>ATP</name>
        <dbReference type="ChEBI" id="CHEBI:30616"/>
    </ligand>
</feature>
<keyword evidence="5" id="KW-0723">Serine/threonine-protein kinase</keyword>
<organism evidence="5 6">
    <name type="scientific">Paraburkholderia phenazinium</name>
    <dbReference type="NCBI Taxonomy" id="60549"/>
    <lineage>
        <taxon>Bacteria</taxon>
        <taxon>Pseudomonadati</taxon>
        <taxon>Pseudomonadota</taxon>
        <taxon>Betaproteobacteria</taxon>
        <taxon>Burkholderiales</taxon>
        <taxon>Burkholderiaceae</taxon>
        <taxon>Paraburkholderia</taxon>
    </lineage>
</organism>
<evidence type="ECO:0000256" key="2">
    <source>
        <dbReference type="ARBA" id="ARBA00022737"/>
    </source>
</evidence>
<evidence type="ECO:0000313" key="6">
    <source>
        <dbReference type="Proteomes" id="UP000184693"/>
    </source>
</evidence>
<dbReference type="SMART" id="SM00364">
    <property type="entry name" value="LRR_BAC"/>
    <property type="match status" value="5"/>
</dbReference>
<dbReference type="InterPro" id="IPR001611">
    <property type="entry name" value="Leu-rich_rpt"/>
</dbReference>
<keyword evidence="3" id="KW-0547">Nucleotide-binding</keyword>
<dbReference type="InterPro" id="IPR003591">
    <property type="entry name" value="Leu-rich_rpt_typical-subtyp"/>
</dbReference>
<sequence>MPVKSLLTKSKLTGALHAQPITVTTTLDQLLAGQLTGTQRLKLACGFHEFPREILDLADTLEILDLAGNALSSLPDDLPRLKKLRIIFCSDNQFTELPEVLGRCEQLSMVGFKANRIHTVSGRSLPPALRWLILTDNEIETLPPEIGNCSQLQKLMLAGNRLQTLPTELTACTRLELIRLAANRLTELPAALLKLPRLSWLAYAGNPFTAKLEAAALTETPIADVHWDALELHHQLGEGASGVIHRAAHRKHEKDARHVAVKLFKGDVTSDGLPHCEMAACINAGAHPNLIPVLGKLKEHPAGSDGLVMELIDPQFRNLAGPPSLDSCTRDIYSNDTRFDFPSALSIACGIASAARHLHRRGIMHGDLYAHNILHCGQGRALLGDFGAASFYARDDGTLAPLLERIEVRAFGCLLEELTERIDEREAEPDTLAALLRLQAACFSTTVAARPSFEEIVEGLSALSGSQGSLGA</sequence>
<dbReference type="GO" id="GO:0004674">
    <property type="term" value="F:protein serine/threonine kinase activity"/>
    <property type="evidence" value="ECO:0007669"/>
    <property type="project" value="UniProtKB-KW"/>
</dbReference>
<evidence type="ECO:0000256" key="1">
    <source>
        <dbReference type="ARBA" id="ARBA00022614"/>
    </source>
</evidence>
<dbReference type="InterPro" id="IPR050216">
    <property type="entry name" value="LRR_domain-containing"/>
</dbReference>
<keyword evidence="5" id="KW-0808">Transferase</keyword>
<dbReference type="SUPFAM" id="SSF56112">
    <property type="entry name" value="Protein kinase-like (PK-like)"/>
    <property type="match status" value="1"/>
</dbReference>
<reference evidence="5 6" key="1">
    <citation type="submission" date="2016-11" db="EMBL/GenBank/DDBJ databases">
        <authorList>
            <person name="Jaros S."/>
            <person name="Januszkiewicz K."/>
            <person name="Wedrychowicz H."/>
        </authorList>
    </citation>
    <scope>NUCLEOTIDE SEQUENCE [LARGE SCALE GENOMIC DNA]</scope>
    <source>
        <strain evidence="5 6">GAS86</strain>
    </source>
</reference>
<dbReference type="GO" id="GO:0005524">
    <property type="term" value="F:ATP binding"/>
    <property type="evidence" value="ECO:0007669"/>
    <property type="project" value="UniProtKB-UniRule"/>
</dbReference>
<dbReference type="Pfam" id="PF00560">
    <property type="entry name" value="LRR_1"/>
    <property type="match status" value="1"/>
</dbReference>
<dbReference type="PROSITE" id="PS50011">
    <property type="entry name" value="PROTEIN_KINASE_DOM"/>
    <property type="match status" value="1"/>
</dbReference>
<dbReference type="SUPFAM" id="SSF52058">
    <property type="entry name" value="L domain-like"/>
    <property type="match status" value="1"/>
</dbReference>
<keyword evidence="1" id="KW-0433">Leucine-rich repeat</keyword>
<dbReference type="PANTHER" id="PTHR48051">
    <property type="match status" value="1"/>
</dbReference>
<name>A0A1N6JYF6_9BURK</name>
<proteinExistence type="predicted"/>
<dbReference type="Pfam" id="PF07714">
    <property type="entry name" value="PK_Tyr_Ser-Thr"/>
    <property type="match status" value="1"/>
</dbReference>
<dbReference type="EMBL" id="FSRM01000002">
    <property type="protein sequence ID" value="SIO49261.1"/>
    <property type="molecule type" value="Genomic_DNA"/>
</dbReference>
<dbReference type="GO" id="GO:0005737">
    <property type="term" value="C:cytoplasm"/>
    <property type="evidence" value="ECO:0007669"/>
    <property type="project" value="TreeGrafter"/>
</dbReference>
<evidence type="ECO:0000259" key="4">
    <source>
        <dbReference type="PROSITE" id="PS50011"/>
    </source>
</evidence>
<feature type="domain" description="Protein kinase" evidence="4">
    <location>
        <begin position="230"/>
        <end position="472"/>
    </location>
</feature>
<dbReference type="Gene3D" id="3.80.10.10">
    <property type="entry name" value="Ribonuclease Inhibitor"/>
    <property type="match status" value="2"/>
</dbReference>
<evidence type="ECO:0000313" key="5">
    <source>
        <dbReference type="EMBL" id="SIO49261.1"/>
    </source>
</evidence>
<protein>
    <submittedName>
        <fullName evidence="5">Serine/threonine protein kinase</fullName>
    </submittedName>
</protein>
<accession>A0A1N6JYF6</accession>
<dbReference type="InterPro" id="IPR017441">
    <property type="entry name" value="Protein_kinase_ATP_BS"/>
</dbReference>
<dbReference type="SMART" id="SM00369">
    <property type="entry name" value="LRR_TYP"/>
    <property type="match status" value="5"/>
</dbReference>
<keyword evidence="5" id="KW-0418">Kinase</keyword>
<evidence type="ECO:0000256" key="3">
    <source>
        <dbReference type="PROSITE-ProRule" id="PRU10141"/>
    </source>
</evidence>
<dbReference type="Proteomes" id="UP000184693">
    <property type="component" value="Unassembled WGS sequence"/>
</dbReference>